<gene>
    <name evidence="6" type="ORF">CLOHIR_00408</name>
</gene>
<evidence type="ECO:0000259" key="4">
    <source>
        <dbReference type="Pfam" id="PF00465"/>
    </source>
</evidence>
<comment type="caution">
    <text evidence="6">The sequence shown here is derived from an EMBL/GenBank/DDBJ whole genome shotgun (WGS) entry which is preliminary data.</text>
</comment>
<dbReference type="InterPro" id="IPR001670">
    <property type="entry name" value="ADH_Fe/GldA"/>
</dbReference>
<dbReference type="EMBL" id="ABWP01000012">
    <property type="protein sequence ID" value="EEA85929.1"/>
    <property type="molecule type" value="Genomic_DNA"/>
</dbReference>
<evidence type="ECO:0000313" key="7">
    <source>
        <dbReference type="Proteomes" id="UP000003178"/>
    </source>
</evidence>
<dbReference type="FunFam" id="1.20.1090.10:FF:000001">
    <property type="entry name" value="Aldehyde-alcohol dehydrogenase"/>
    <property type="match status" value="1"/>
</dbReference>
<dbReference type="InterPro" id="IPR018211">
    <property type="entry name" value="ADH_Fe_CS"/>
</dbReference>
<dbReference type="eggNOG" id="COG1454">
    <property type="taxonomic scope" value="Bacteria"/>
</dbReference>
<dbReference type="GO" id="GO:0046872">
    <property type="term" value="F:metal ion binding"/>
    <property type="evidence" value="ECO:0007669"/>
    <property type="project" value="InterPro"/>
</dbReference>
<sequence>MNIISQTTKIYSGEGAMESLRDIKNSKVLVMSDGFLVKNKMINMVLDNLDKTNTVEIFDDIKPDPPLSVVSKAMAKMIQIDAEYLIGFGGGSAIDTAKGTIYFLKQAGKLKKDLEFIAIPTTSGTGSEVTNVAVVTDEQSSVKHALVSDEILPTVAILDPKTTESLPPAIVANTGMDVLTHSLEAYVAKGANDFSDALAEKSGELVVKYLLSAYKNADDKVAKEKMHMASNLAGNAFNIAGLGVNHSIAHQLGGVYHIAHGLANAILLCEVIDFNSEDSKTKEKYAEYSRKIGLAEKNDCDCDAIYKLKLFIRNIMEEMNLPKNISQCGNVDLSKWKLEKFIMTANTMKDRCLPGNPRDIKDKDILEILEKIY</sequence>
<evidence type="ECO:0000259" key="5">
    <source>
        <dbReference type="Pfam" id="PF25137"/>
    </source>
</evidence>
<proteinExistence type="inferred from homology"/>
<comment type="similarity">
    <text evidence="1">Belongs to the iron-containing alcohol dehydrogenase family.</text>
</comment>
<dbReference type="GO" id="GO:0004022">
    <property type="term" value="F:alcohol dehydrogenase (NAD+) activity"/>
    <property type="evidence" value="ECO:0007669"/>
    <property type="project" value="UniProtKB-EC"/>
</dbReference>
<dbReference type="FunFam" id="3.40.50.1970:FF:000003">
    <property type="entry name" value="Alcohol dehydrogenase, iron-containing"/>
    <property type="match status" value="1"/>
</dbReference>
<dbReference type="SUPFAM" id="SSF56796">
    <property type="entry name" value="Dehydroquinate synthase-like"/>
    <property type="match status" value="1"/>
</dbReference>
<dbReference type="STRING" id="500633.CLOHIR_00408"/>
<keyword evidence="2 6" id="KW-0560">Oxidoreductase</keyword>
<dbReference type="CDD" id="cd08180">
    <property type="entry name" value="PDD"/>
    <property type="match status" value="1"/>
</dbReference>
<dbReference type="Gene3D" id="1.20.1090.10">
    <property type="entry name" value="Dehydroquinate synthase-like - alpha domain"/>
    <property type="match status" value="1"/>
</dbReference>
<evidence type="ECO:0000256" key="1">
    <source>
        <dbReference type="ARBA" id="ARBA00007358"/>
    </source>
</evidence>
<dbReference type="Gene3D" id="3.40.50.1970">
    <property type="match status" value="1"/>
</dbReference>
<dbReference type="InterPro" id="IPR056798">
    <property type="entry name" value="ADH_Fe_C"/>
</dbReference>
<evidence type="ECO:0000256" key="3">
    <source>
        <dbReference type="ARBA" id="ARBA00023027"/>
    </source>
</evidence>
<keyword evidence="7" id="KW-1185">Reference proteome</keyword>
<dbReference type="OrthoDB" id="9804734at2"/>
<dbReference type="EC" id="1.1.1.1" evidence="6"/>
<dbReference type="PANTHER" id="PTHR11496">
    <property type="entry name" value="ALCOHOL DEHYDROGENASE"/>
    <property type="match status" value="1"/>
</dbReference>
<dbReference type="InterPro" id="IPR039697">
    <property type="entry name" value="Alcohol_dehydrogenase_Fe"/>
</dbReference>
<reference evidence="6 7" key="2">
    <citation type="submission" date="2008-10" db="EMBL/GenBank/DDBJ databases">
        <title>Draft genome sequence of Clostridium hiranonis (DSM 13275).</title>
        <authorList>
            <person name="Sudarsanam P."/>
            <person name="Ley R."/>
            <person name="Guruge J."/>
            <person name="Turnbaugh P.J."/>
            <person name="Mahowald M."/>
            <person name="Liep D."/>
            <person name="Gordon J."/>
        </authorList>
    </citation>
    <scope>NUCLEOTIDE SEQUENCE [LARGE SCALE GENOMIC DNA]</scope>
    <source>
        <strain evidence="6 7">DSM 13275</strain>
    </source>
</reference>
<dbReference type="AlphaFoldDB" id="B6FX09"/>
<dbReference type="RefSeq" id="WP_006439330.1">
    <property type="nucleotide sequence ID" value="NZ_DS995355.1"/>
</dbReference>
<reference evidence="6 7" key="1">
    <citation type="submission" date="2008-09" db="EMBL/GenBank/DDBJ databases">
        <authorList>
            <person name="Fulton L."/>
            <person name="Clifton S."/>
            <person name="Fulton B."/>
            <person name="Xu J."/>
            <person name="Minx P."/>
            <person name="Pepin K.H."/>
            <person name="Johnson M."/>
            <person name="Thiruvilangam P."/>
            <person name="Bhonagiri V."/>
            <person name="Nash W.E."/>
            <person name="Mardis E.R."/>
            <person name="Wilson R.K."/>
        </authorList>
    </citation>
    <scope>NUCLEOTIDE SEQUENCE [LARGE SCALE GENOMIC DNA]</scope>
    <source>
        <strain evidence="6 7">DSM 13275</strain>
    </source>
</reference>
<dbReference type="Pfam" id="PF25137">
    <property type="entry name" value="ADH_Fe_C"/>
    <property type="match status" value="1"/>
</dbReference>
<evidence type="ECO:0000256" key="2">
    <source>
        <dbReference type="ARBA" id="ARBA00023002"/>
    </source>
</evidence>
<evidence type="ECO:0000313" key="6">
    <source>
        <dbReference type="EMBL" id="EEA85929.1"/>
    </source>
</evidence>
<dbReference type="PANTHER" id="PTHR11496:SF102">
    <property type="entry name" value="ALCOHOL DEHYDROGENASE 4"/>
    <property type="match status" value="1"/>
</dbReference>
<protein>
    <submittedName>
        <fullName evidence="6">Alcohol dehydrogenase, iron-dependent</fullName>
        <ecNumber evidence="6">1.1.1.1</ecNumber>
    </submittedName>
</protein>
<accession>B6FX09</accession>
<dbReference type="PROSITE" id="PS00913">
    <property type="entry name" value="ADH_IRON_1"/>
    <property type="match status" value="1"/>
</dbReference>
<dbReference type="Proteomes" id="UP000003178">
    <property type="component" value="Unassembled WGS sequence"/>
</dbReference>
<dbReference type="HOGENOM" id="CLU_007207_0_0_9"/>
<name>B6FX09_PEPHT</name>
<organism evidence="6 7">
    <name type="scientific">Peptacetobacter hiranonis (strain DSM 13275 / JCM 10541 / KCTC 15199 / TO-931)</name>
    <name type="common">Clostridium hiranonis</name>
    <dbReference type="NCBI Taxonomy" id="500633"/>
    <lineage>
        <taxon>Bacteria</taxon>
        <taxon>Bacillati</taxon>
        <taxon>Bacillota</taxon>
        <taxon>Clostridia</taxon>
        <taxon>Peptostreptococcales</taxon>
        <taxon>Peptostreptococcaceae</taxon>
        <taxon>Peptacetobacter</taxon>
    </lineage>
</organism>
<keyword evidence="3" id="KW-0520">NAD</keyword>
<feature type="domain" description="Fe-containing alcohol dehydrogenase-like C-terminal" evidence="5">
    <location>
        <begin position="172"/>
        <end position="373"/>
    </location>
</feature>
<dbReference type="Pfam" id="PF00465">
    <property type="entry name" value="Fe-ADH"/>
    <property type="match status" value="1"/>
</dbReference>
<feature type="domain" description="Alcohol dehydrogenase iron-type/glycerol dehydrogenase GldA" evidence="4">
    <location>
        <begin position="8"/>
        <end position="160"/>
    </location>
</feature>